<evidence type="ECO:0000256" key="2">
    <source>
        <dbReference type="SAM" id="Phobius"/>
    </source>
</evidence>
<feature type="region of interest" description="Disordered" evidence="1">
    <location>
        <begin position="2067"/>
        <end position="2256"/>
    </location>
</feature>
<feature type="compositionally biased region" description="Basic and acidic residues" evidence="1">
    <location>
        <begin position="2588"/>
        <end position="2610"/>
    </location>
</feature>
<feature type="compositionally biased region" description="Basic and acidic residues" evidence="1">
    <location>
        <begin position="2000"/>
        <end position="2015"/>
    </location>
</feature>
<protein>
    <submittedName>
        <fullName evidence="6">Uncharacterized protein</fullName>
    </submittedName>
</protein>
<feature type="compositionally biased region" description="Basic and acidic residues" evidence="1">
    <location>
        <begin position="2208"/>
        <end position="2256"/>
    </location>
</feature>
<evidence type="ECO:0000313" key="6">
    <source>
        <dbReference type="EMBL" id="KAF3033179.1"/>
    </source>
</evidence>
<feature type="transmembrane region" description="Helical" evidence="2">
    <location>
        <begin position="86"/>
        <end position="106"/>
    </location>
</feature>
<feature type="domain" description="URB1 C-terminal" evidence="4">
    <location>
        <begin position="1716"/>
        <end position="1910"/>
    </location>
</feature>
<proteinExistence type="predicted"/>
<keyword evidence="2" id="KW-1133">Transmembrane helix</keyword>
<evidence type="ECO:0000313" key="7">
    <source>
        <dbReference type="Proteomes" id="UP000758155"/>
    </source>
</evidence>
<dbReference type="GO" id="GO:0000466">
    <property type="term" value="P:maturation of 5.8S rRNA from tricistronic rRNA transcript (SSU-rRNA, 5.8S rRNA, LSU-rRNA)"/>
    <property type="evidence" value="ECO:0007669"/>
    <property type="project" value="TreeGrafter"/>
</dbReference>
<feature type="compositionally biased region" description="Polar residues" evidence="1">
    <location>
        <begin position="2537"/>
        <end position="2553"/>
    </location>
</feature>
<feature type="compositionally biased region" description="Basic and acidic residues" evidence="1">
    <location>
        <begin position="2515"/>
        <end position="2533"/>
    </location>
</feature>
<accession>A0A9P5BWK1</accession>
<dbReference type="Pfam" id="PF11707">
    <property type="entry name" value="Npa1"/>
    <property type="match status" value="1"/>
</dbReference>
<feature type="domain" description="URB1 central HEAT repeat" evidence="5">
    <location>
        <begin position="1448"/>
        <end position="1635"/>
    </location>
</feature>
<dbReference type="GO" id="GO:0005730">
    <property type="term" value="C:nucleolus"/>
    <property type="evidence" value="ECO:0007669"/>
    <property type="project" value="TreeGrafter"/>
</dbReference>
<feature type="region of interest" description="Disordered" evidence="1">
    <location>
        <begin position="728"/>
        <end position="760"/>
    </location>
</feature>
<organism evidence="6 7">
    <name type="scientific">Didymella heteroderae</name>
    <dbReference type="NCBI Taxonomy" id="1769908"/>
    <lineage>
        <taxon>Eukaryota</taxon>
        <taxon>Fungi</taxon>
        <taxon>Dikarya</taxon>
        <taxon>Ascomycota</taxon>
        <taxon>Pezizomycotina</taxon>
        <taxon>Dothideomycetes</taxon>
        <taxon>Pleosporomycetidae</taxon>
        <taxon>Pleosporales</taxon>
        <taxon>Pleosporineae</taxon>
        <taxon>Didymellaceae</taxon>
        <taxon>Didymella</taxon>
    </lineage>
</organism>
<keyword evidence="2" id="KW-0812">Transmembrane</keyword>
<dbReference type="PANTHER" id="PTHR13500">
    <property type="entry name" value="NUCLEOLAR PRERIBOSOMAL-ASSOCIATED PROTEIN 1"/>
    <property type="match status" value="1"/>
</dbReference>
<feature type="transmembrane region" description="Helical" evidence="2">
    <location>
        <begin position="126"/>
        <end position="142"/>
    </location>
</feature>
<feature type="compositionally biased region" description="Polar residues" evidence="1">
    <location>
        <begin position="2460"/>
        <end position="2471"/>
    </location>
</feature>
<dbReference type="SUPFAM" id="SSF48371">
    <property type="entry name" value="ARM repeat"/>
    <property type="match status" value="1"/>
</dbReference>
<feature type="compositionally biased region" description="Pro residues" evidence="1">
    <location>
        <begin position="2679"/>
        <end position="2696"/>
    </location>
</feature>
<name>A0A9P5BWK1_9PLEO</name>
<evidence type="ECO:0000259" key="5">
    <source>
        <dbReference type="Pfam" id="PF26140"/>
    </source>
</evidence>
<comment type="caution">
    <text evidence="6">The sequence shown here is derived from an EMBL/GenBank/DDBJ whole genome shotgun (WGS) entry which is preliminary data.</text>
</comment>
<dbReference type="InterPro" id="IPR046784">
    <property type="entry name" value="Eap1"/>
</dbReference>
<dbReference type="PANTHER" id="PTHR13500:SF0">
    <property type="entry name" value="NUCLEOLAR PRE-RIBOSOMAL-ASSOCIATED PROTEIN 1"/>
    <property type="match status" value="1"/>
</dbReference>
<feature type="compositionally biased region" description="Basic and acidic residues" evidence="1">
    <location>
        <begin position="2089"/>
        <end position="2114"/>
    </location>
</feature>
<dbReference type="InterPro" id="IPR039844">
    <property type="entry name" value="URB1"/>
</dbReference>
<dbReference type="OrthoDB" id="72892at2759"/>
<dbReference type="InterPro" id="IPR059018">
    <property type="entry name" value="HEAT_URB1"/>
</dbReference>
<feature type="region of interest" description="Disordered" evidence="1">
    <location>
        <begin position="2345"/>
        <end position="2630"/>
    </location>
</feature>
<dbReference type="GO" id="GO:0000463">
    <property type="term" value="P:maturation of LSU-rRNA from tricistronic rRNA transcript (SSU-rRNA, 5.8S rRNA, LSU-rRNA)"/>
    <property type="evidence" value="ECO:0007669"/>
    <property type="project" value="TreeGrafter"/>
</dbReference>
<evidence type="ECO:0000256" key="1">
    <source>
        <dbReference type="SAM" id="MobiDB-lite"/>
    </source>
</evidence>
<dbReference type="Pfam" id="PF16201">
    <property type="entry name" value="NopRA1"/>
    <property type="match status" value="1"/>
</dbReference>
<sequence>MTSFLPSPADLLMVFPRLFDRASSLGDMLRSGGSVIAEPTMANLTNGTTATAAGKFAQESVAAAAAAAAASGSTDEISMFQAFKNVASFFSYITSKWAIATFAIAILLNRTQFYASSRVPLSFDRLYIRLALYIAPLMLFVLQNLNMVRAIRCQTSPEWSEMQYGTPGRYLSTDFSGEGGFLYSTASKLLSWENTIESCALVGMLPAAADTTRDNGSLALLWPLFLSLGFGQFVETMVCALQGRPPIQEVGMTIFEHSLAFAEAEAVVTKPLTINSTRFNQPKNVLVPNGTTVLVPRSGLNSIANVPPEVLLISLISSISHFTSNLLAIAGVRSRYRLVTTAIWGFAYMATFIWSFLRLAEAIAESDNPVGLLRFPTVCIIGFIPHLLIMVGIVTCGFIYLLAFLITVASPPAGQPAAMTWRQRFEVAYNNLHANIHLSSTAPITISWHEDFYTAILKVGFTVLTAASEAVFLNEGTRINVYPMTFLEKKRLKEVLDRRRQFRKTLTNVPDELQGEFLAPGVAVEDKPNSDASTEAAASGYARERKTRGMNVAPGAANSGAQGDPAGLQRRRGRFFMTWQFFKGIGRLIMLIHARLTIAMLQRMRVGYRPRWLRRLAGPRPTKEPRIPSQAYNDRQRRAASVDAWLTLDDRSRVRLDNQFDAEAFARDRLRQTSFLDAPSSAEAEERVDDYMYSWWRNGGRFGEVDGSSDYAPPPDDDTTSLVSYATTDNEWSDEEDEGQRTPTRETYQRSREATPAESAIDLSRLSALLDPKTKEDKEEAKLLSRHLQSPQIMTRSRYRKALDQDQAKILTTSRYRLETSAGMTSEEEEQLLEDLILNKRQATAPQGSSAGGSWDTGADGLSTFKRFLDSILYASDDHDVPRRRAILREYLNTQKGKSQDDKHETLLPNLIQAWDWAAETNFDAILAQVTAVLALLFKVLSSHADLTEFGTLLAKTILQPSVARRLVRSTSAASNKENVISPALRLLTELTRFNEGAHARAVYSKKDFTLEPRILGRNIALWKEHKGMSVADMHKKPSVRTTAIRYLLTHLRLQDERAKVEILSNTNITRAVFDHLSTDPPFLIFEIFDVFTNHVFQDKTVPRQTKSRILNGKTLSRIAGLYNYDLEEGSLTDGQKAPENLAHEFLCMVCTDPPYGVMLPTNGFYPSTQDDEEGDLDDAADNGNDLGLASTETFDRLGRVRNVILSEFIQSQRPYANTSHQKLVIEIFKASPELVADYFIKRRDFNYDPNLTSTWIGYSAFLFQTIQLPVPKYFGVKKSYRNQPPPVAAMIQSVLPQPLNQQVLTKCLNHSSDLVQMFAIRVLVVALQKLRSMVQELHEAATVRLSKQWDQASQRLVAEFSRRCPTIRTVFLALKKPGLQSLKRESITRLLRLYYEVTPQAALQEKFDVSLPLCNALVEVEKPTGSPEDTAFRVMELEHWIQMARHSPAMRWWQKPKTLEHSPFITLLKLLVTSKDNELYNGVKSLLDAVLQDQEMLQTKTSPDALDALIASLEPSAGAVPSVEVLDFLDECCARFIKVPIKYFDDLDALCTKASLAQANIGPFSPLLMTFVEQWPFKGGESASGPGAEALAGWLSKLLYLFNLIGEDEAVLALVRDNLIESAGKAYKEVLKDAFLWKMYKARAKEALKLATGADFSGSERSSASPVPQLENAAPVRAAAAVDLELPPQEDEKHTGLTRWRKKDIDEAIEDGDVGELLLCLCSKHQEIRIQAITNVRQIMATIGPDALTQDLGAVYLLLGETLESLDATGATPFPYIAGVFAARSVRILADPTHVMFSKINKFLTAAPNWEVDFLLRKLYRSIVTSEPDEDASYHKEVEWFLEYLIDGLRTSRDIEAFRKSNIFEQLLSFYASRSCNAGCKEKIVRLLLRAAAVGGSTTLVTRCGLVSWIQMCLANQDPRQKMLKALAQRVYETCDQGRRRQPVARMRYTPEQLEGLRQSPLVKKPDGLPSILQWMDVPAEQNNNNHTANNGTARRTRGARDGEGATTEHRTDRPLINPMGQFGRRQSMRKSEGPGLVAAINALFVEPGEETVLGPPKLNFTSAARAAKNTGDKQERTGIISTDGDQLGDRFPRDKNERWSRDGDRDRNRERGITNGRRGAREDGEGWTSVKGRKSLGQEDFERFNRNGDRGDRNDRNRDKTEGGLEDDAPSRRGQRDRNERTERWGRRDETKEEGSKFGSGVQGGWRERAQAPQREQRDRGDRDWDRGGNRGEEDPEWMDTKIEKKKEPQMKTQADFERWKEQMRAKDTPAEEKKQDTPADAAMATGIAAAPMFTAPVQTPSAAETTQGILFGNWGNVKGAELGQDESIKVKAKPAKASKFMSMFAKTEEPAPPSPAAAPAPASPAPNANEDQQGFQRILQMLGQVNVGAPQAPPPHQPSPPNGVRGHGGGISLDFQQSPPPELQNHRPPPNRTLEQQSILQNILAPRPAAPESRPSQQSRFNAMSPDNQHGEKFAPPRPESGRQEGQSPFQQPPLRNATPQDANLAAILSSRAREDAQRDNGQKQRERDFLLTLMQQPRNTPPQMMNQNLPRGGPPMNMFDNMQHEQRGQPQQKGRPGLPPGFMEDPRMFNENEMMRQEAQRREQELRQQLNIQQQQELRNKNPRMPMGFPGHEDPTLGLQRRNTAGEVPRQMTNMGIPSQQHPDMPFMGGRGQPGMPPPPQDRPNIAPPPGFGGPMRQPPGFGGPNPQAQMGPGGPSFSAGNTPLGGHPPGLPQLGGGSMRGMPPGFPGGPGGNGMPGPPQGYFPPPPPGYGGPPGMRGEDPNMMFGFGGPGPRQQQQGRPGPPNMY</sequence>
<keyword evidence="7" id="KW-1185">Reference proteome</keyword>
<feature type="compositionally biased region" description="Basic and acidic residues" evidence="1">
    <location>
        <begin position="739"/>
        <end position="755"/>
    </location>
</feature>
<feature type="region of interest" description="Disordered" evidence="1">
    <location>
        <begin position="2659"/>
        <end position="2811"/>
    </location>
</feature>
<feature type="domain" description="URB1 N-terminal" evidence="3">
    <location>
        <begin position="909"/>
        <end position="1259"/>
    </location>
</feature>
<dbReference type="InterPro" id="IPR016024">
    <property type="entry name" value="ARM-type_fold"/>
</dbReference>
<evidence type="ECO:0000259" key="4">
    <source>
        <dbReference type="Pfam" id="PF16201"/>
    </source>
</evidence>
<dbReference type="Pfam" id="PF26140">
    <property type="entry name" value="HEAT_URB1"/>
    <property type="match status" value="1"/>
</dbReference>
<feature type="compositionally biased region" description="Low complexity" evidence="1">
    <location>
        <begin position="1984"/>
        <end position="1995"/>
    </location>
</feature>
<dbReference type="Proteomes" id="UP000758155">
    <property type="component" value="Unassembled WGS sequence"/>
</dbReference>
<feature type="compositionally biased region" description="Low complexity" evidence="1">
    <location>
        <begin position="2448"/>
        <end position="2459"/>
    </location>
</feature>
<keyword evidence="2" id="KW-0472">Membrane</keyword>
<feature type="region of interest" description="Disordered" evidence="1">
    <location>
        <begin position="524"/>
        <end position="567"/>
    </location>
</feature>
<feature type="region of interest" description="Disordered" evidence="1">
    <location>
        <begin position="1983"/>
        <end position="2029"/>
    </location>
</feature>
<dbReference type="EMBL" id="SWKV01000085">
    <property type="protein sequence ID" value="KAF3033179.1"/>
    <property type="molecule type" value="Genomic_DNA"/>
</dbReference>
<feature type="compositionally biased region" description="Basic and acidic residues" evidence="1">
    <location>
        <begin position="2138"/>
        <end position="2198"/>
    </location>
</feature>
<feature type="compositionally biased region" description="Basic and acidic residues" evidence="1">
    <location>
        <begin position="2472"/>
        <end position="2486"/>
    </location>
</feature>
<feature type="transmembrane region" description="Helical" evidence="2">
    <location>
        <begin position="338"/>
        <end position="357"/>
    </location>
</feature>
<dbReference type="Pfam" id="PF20566">
    <property type="entry name" value="Eap1"/>
    <property type="match status" value="1"/>
</dbReference>
<feature type="transmembrane region" description="Helical" evidence="2">
    <location>
        <begin position="378"/>
        <end position="406"/>
    </location>
</feature>
<evidence type="ECO:0000259" key="3">
    <source>
        <dbReference type="Pfam" id="PF11707"/>
    </source>
</evidence>
<feature type="compositionally biased region" description="Pro residues" evidence="1">
    <location>
        <begin position="2421"/>
        <end position="2434"/>
    </location>
</feature>
<feature type="compositionally biased region" description="Low complexity" evidence="1">
    <location>
        <begin position="2611"/>
        <end position="2621"/>
    </location>
</feature>
<feature type="compositionally biased region" description="Pro residues" evidence="1">
    <location>
        <begin position="2761"/>
        <end position="2776"/>
    </location>
</feature>
<dbReference type="InterPro" id="IPR021714">
    <property type="entry name" value="URB1_N"/>
</dbReference>
<gene>
    <name evidence="6" type="ORF">E8E12_001124</name>
</gene>
<feature type="compositionally biased region" description="Pro residues" evidence="1">
    <location>
        <begin position="2353"/>
        <end position="2367"/>
    </location>
</feature>
<dbReference type="InterPro" id="IPR032436">
    <property type="entry name" value="URB1_C"/>
</dbReference>
<feature type="compositionally biased region" description="Pro residues" evidence="1">
    <location>
        <begin position="2394"/>
        <end position="2404"/>
    </location>
</feature>
<reference evidence="6" key="1">
    <citation type="submission" date="2019-04" db="EMBL/GenBank/DDBJ databases">
        <title>Sequencing of skin fungus with MAO and IRED activity.</title>
        <authorList>
            <person name="Marsaioli A.J."/>
            <person name="Bonatto J.M.C."/>
            <person name="Reis Junior O."/>
        </authorList>
    </citation>
    <scope>NUCLEOTIDE SEQUENCE</scope>
    <source>
        <strain evidence="6">28M1</strain>
    </source>
</reference>